<protein>
    <submittedName>
        <fullName evidence="6">Uncharacterized protein</fullName>
    </submittedName>
</protein>
<evidence type="ECO:0000256" key="2">
    <source>
        <dbReference type="ARBA" id="ARBA00022692"/>
    </source>
</evidence>
<keyword evidence="3" id="KW-1133">Transmembrane helix</keyword>
<evidence type="ECO:0000256" key="3">
    <source>
        <dbReference type="ARBA" id="ARBA00022989"/>
    </source>
</evidence>
<organism evidence="6 7">
    <name type="scientific">Conidiobolus coronatus (strain ATCC 28846 / CBS 209.66 / NRRL 28638)</name>
    <name type="common">Delacroixia coronata</name>
    <dbReference type="NCBI Taxonomy" id="796925"/>
    <lineage>
        <taxon>Eukaryota</taxon>
        <taxon>Fungi</taxon>
        <taxon>Fungi incertae sedis</taxon>
        <taxon>Zoopagomycota</taxon>
        <taxon>Entomophthoromycotina</taxon>
        <taxon>Entomophthoromycetes</taxon>
        <taxon>Entomophthorales</taxon>
        <taxon>Ancylistaceae</taxon>
        <taxon>Conidiobolus</taxon>
    </lineage>
</organism>
<keyword evidence="4" id="KW-0472">Membrane</keyword>
<keyword evidence="2" id="KW-0812">Transmembrane</keyword>
<proteinExistence type="predicted"/>
<feature type="region of interest" description="Disordered" evidence="5">
    <location>
        <begin position="1"/>
        <end position="47"/>
    </location>
</feature>
<feature type="compositionally biased region" description="Low complexity" evidence="5">
    <location>
        <begin position="1"/>
        <end position="35"/>
    </location>
</feature>
<feature type="compositionally biased region" description="Polar residues" evidence="5">
    <location>
        <begin position="298"/>
        <end position="312"/>
    </location>
</feature>
<sequence length="377" mass="42439">MSNLSQLSKAQQQQQQQVQQQAQSSSKQEVQNSSSDELDSPTIYSPSTSHSFEEDIVLINNSSSSQTPTQLYSLTNSPGTYPIQRQVLVSPSGSKTLSPLRLPEALPSSLSPPPLNLEPKRCWICLGDDSDSEGSMPSMQFNYQFSEPNSLIVDLFSKVDNFLLSAVPYFSIFGLTCSILITSTTYGAYAVLTICGVEQGEQILGSPDPWGWRVWIGLPLIPFILISSRTTYLDHLMPLLPALFIKNDQLEFSFPPSPALTVSLLPWIRLVYNFGYSHFFGNLERDWRENFRPRGGNSSAEITLRNGNNNADGQVENGEELENEEEEEEANILVRGGQYRFNFFRDLVRPIVVHFVCQLFVPSRDIFYIKYHLSEPN</sequence>
<reference evidence="6 7" key="1">
    <citation type="journal article" date="2015" name="Genome Biol. Evol.">
        <title>Phylogenomic analyses indicate that early fungi evolved digesting cell walls of algal ancestors of land plants.</title>
        <authorList>
            <person name="Chang Y."/>
            <person name="Wang S."/>
            <person name="Sekimoto S."/>
            <person name="Aerts A.L."/>
            <person name="Choi C."/>
            <person name="Clum A."/>
            <person name="LaButti K.M."/>
            <person name="Lindquist E.A."/>
            <person name="Yee Ngan C."/>
            <person name="Ohm R.A."/>
            <person name="Salamov A.A."/>
            <person name="Grigoriev I.V."/>
            <person name="Spatafora J.W."/>
            <person name="Berbee M.L."/>
        </authorList>
    </citation>
    <scope>NUCLEOTIDE SEQUENCE [LARGE SCALE GENOMIC DNA]</scope>
    <source>
        <strain evidence="6 7">NRRL 28638</strain>
    </source>
</reference>
<keyword evidence="7" id="KW-1185">Reference proteome</keyword>
<comment type="subcellular location">
    <subcellularLocation>
        <location evidence="1">Membrane</location>
        <topology evidence="1">Multi-pass membrane protein</topology>
    </subcellularLocation>
</comment>
<evidence type="ECO:0000256" key="1">
    <source>
        <dbReference type="ARBA" id="ARBA00004141"/>
    </source>
</evidence>
<evidence type="ECO:0000313" key="6">
    <source>
        <dbReference type="EMBL" id="KXN65070.1"/>
    </source>
</evidence>
<dbReference type="OrthoDB" id="5817083at2759"/>
<gene>
    <name evidence="6" type="ORF">CONCODRAFT_13473</name>
</gene>
<name>A0A137NQW4_CONC2</name>
<accession>A0A137NQW4</accession>
<evidence type="ECO:0000313" key="7">
    <source>
        <dbReference type="Proteomes" id="UP000070444"/>
    </source>
</evidence>
<dbReference type="GO" id="GO:0016020">
    <property type="term" value="C:membrane"/>
    <property type="evidence" value="ECO:0007669"/>
    <property type="project" value="UniProtKB-SubCell"/>
</dbReference>
<dbReference type="Proteomes" id="UP000070444">
    <property type="component" value="Unassembled WGS sequence"/>
</dbReference>
<feature type="region of interest" description="Disordered" evidence="5">
    <location>
        <begin position="298"/>
        <end position="328"/>
    </location>
</feature>
<dbReference type="PANTHER" id="PTHR46283">
    <property type="entry name" value="E3 UBIQUITIN-PROTEIN LIGASE MARCH5"/>
    <property type="match status" value="1"/>
</dbReference>
<evidence type="ECO:0000256" key="5">
    <source>
        <dbReference type="SAM" id="MobiDB-lite"/>
    </source>
</evidence>
<dbReference type="EMBL" id="KQ964995">
    <property type="protein sequence ID" value="KXN65070.1"/>
    <property type="molecule type" value="Genomic_DNA"/>
</dbReference>
<dbReference type="AlphaFoldDB" id="A0A137NQW4"/>
<feature type="compositionally biased region" description="Acidic residues" evidence="5">
    <location>
        <begin position="317"/>
        <end position="328"/>
    </location>
</feature>
<evidence type="ECO:0000256" key="4">
    <source>
        <dbReference type="ARBA" id="ARBA00023136"/>
    </source>
</evidence>